<proteinExistence type="predicted"/>
<organism evidence="3 4">
    <name type="scientific">Heliocybe sulcata</name>
    <dbReference type="NCBI Taxonomy" id="5364"/>
    <lineage>
        <taxon>Eukaryota</taxon>
        <taxon>Fungi</taxon>
        <taxon>Dikarya</taxon>
        <taxon>Basidiomycota</taxon>
        <taxon>Agaricomycotina</taxon>
        <taxon>Agaricomycetes</taxon>
        <taxon>Gloeophyllales</taxon>
        <taxon>Gloeophyllaceae</taxon>
        <taxon>Heliocybe</taxon>
    </lineage>
</organism>
<feature type="compositionally biased region" description="Low complexity" evidence="1">
    <location>
        <begin position="256"/>
        <end position="269"/>
    </location>
</feature>
<accession>A0A5C3NJV1</accession>
<reference evidence="3 4" key="1">
    <citation type="journal article" date="2019" name="Nat. Ecol. Evol.">
        <title>Megaphylogeny resolves global patterns of mushroom evolution.</title>
        <authorList>
            <person name="Varga T."/>
            <person name="Krizsan K."/>
            <person name="Foldi C."/>
            <person name="Dima B."/>
            <person name="Sanchez-Garcia M."/>
            <person name="Sanchez-Ramirez S."/>
            <person name="Szollosi G.J."/>
            <person name="Szarkandi J.G."/>
            <person name="Papp V."/>
            <person name="Albert L."/>
            <person name="Andreopoulos W."/>
            <person name="Angelini C."/>
            <person name="Antonin V."/>
            <person name="Barry K.W."/>
            <person name="Bougher N.L."/>
            <person name="Buchanan P."/>
            <person name="Buyck B."/>
            <person name="Bense V."/>
            <person name="Catcheside P."/>
            <person name="Chovatia M."/>
            <person name="Cooper J."/>
            <person name="Damon W."/>
            <person name="Desjardin D."/>
            <person name="Finy P."/>
            <person name="Geml J."/>
            <person name="Haridas S."/>
            <person name="Hughes K."/>
            <person name="Justo A."/>
            <person name="Karasinski D."/>
            <person name="Kautmanova I."/>
            <person name="Kiss B."/>
            <person name="Kocsube S."/>
            <person name="Kotiranta H."/>
            <person name="LaButti K.M."/>
            <person name="Lechner B.E."/>
            <person name="Liimatainen K."/>
            <person name="Lipzen A."/>
            <person name="Lukacs Z."/>
            <person name="Mihaltcheva S."/>
            <person name="Morgado L.N."/>
            <person name="Niskanen T."/>
            <person name="Noordeloos M.E."/>
            <person name="Ohm R.A."/>
            <person name="Ortiz-Santana B."/>
            <person name="Ovrebo C."/>
            <person name="Racz N."/>
            <person name="Riley R."/>
            <person name="Savchenko A."/>
            <person name="Shiryaev A."/>
            <person name="Soop K."/>
            <person name="Spirin V."/>
            <person name="Szebenyi C."/>
            <person name="Tomsovsky M."/>
            <person name="Tulloss R.E."/>
            <person name="Uehling J."/>
            <person name="Grigoriev I.V."/>
            <person name="Vagvolgyi C."/>
            <person name="Papp T."/>
            <person name="Martin F.M."/>
            <person name="Miettinen O."/>
            <person name="Hibbett D.S."/>
            <person name="Nagy L.G."/>
        </authorList>
    </citation>
    <scope>NUCLEOTIDE SEQUENCE [LARGE SCALE GENOMIC DNA]</scope>
    <source>
        <strain evidence="3 4">OMC1185</strain>
    </source>
</reference>
<keyword evidence="4" id="KW-1185">Reference proteome</keyword>
<feature type="region of interest" description="Disordered" evidence="1">
    <location>
        <begin position="196"/>
        <end position="278"/>
    </location>
</feature>
<gene>
    <name evidence="3" type="ORF">OE88DRAFT_1730583</name>
</gene>
<feature type="region of interest" description="Disordered" evidence="1">
    <location>
        <begin position="303"/>
        <end position="325"/>
    </location>
</feature>
<evidence type="ECO:0000313" key="3">
    <source>
        <dbReference type="EMBL" id="TFK57177.1"/>
    </source>
</evidence>
<keyword evidence="2" id="KW-1133">Transmembrane helix</keyword>
<dbReference type="EMBL" id="ML213503">
    <property type="protein sequence ID" value="TFK57177.1"/>
    <property type="molecule type" value="Genomic_DNA"/>
</dbReference>
<feature type="compositionally biased region" description="Polar residues" evidence="1">
    <location>
        <begin position="218"/>
        <end position="229"/>
    </location>
</feature>
<dbReference type="OrthoDB" id="3201807at2759"/>
<name>A0A5C3NJV1_9AGAM</name>
<keyword evidence="2" id="KW-0472">Membrane</keyword>
<evidence type="ECO:0000256" key="2">
    <source>
        <dbReference type="SAM" id="Phobius"/>
    </source>
</evidence>
<dbReference type="AlphaFoldDB" id="A0A5C3NJV1"/>
<feature type="transmembrane region" description="Helical" evidence="2">
    <location>
        <begin position="100"/>
        <end position="119"/>
    </location>
</feature>
<keyword evidence="2" id="KW-0812">Transmembrane</keyword>
<evidence type="ECO:0000313" key="4">
    <source>
        <dbReference type="Proteomes" id="UP000305948"/>
    </source>
</evidence>
<protein>
    <submittedName>
        <fullName evidence="3">Uncharacterized protein</fullName>
    </submittedName>
</protein>
<sequence length="325" mass="35133">MDNADATERSADAATSTYSVSALDLVFKNRYRAEQLLKPELQKGNLTLHDYNLSTRFFGGWSKYAPTAFGLVGAVIPYLIKPAGLPLPSRLKTAAEKYTGILAFVTGSIGVVAGQGYHFRSHFEFLKQLENPKGFERAMDNVYHGINPRSPVHFRLPSIAFKGKALDGVEAGKEADPAGLGMAPGKEVEEGMMVDRMEDTGSPPPYAPRSIAPPSTTGPPESQSPSRSKSTWDEIRAANASQGPQSSWDALRRRSSGPSSPVSGSQGKPQAALSTGENVQVLVIDENEDPERAVDQKRFDDMLEEERRKAAGADGPKKGGVDKWL</sequence>
<dbReference type="Proteomes" id="UP000305948">
    <property type="component" value="Unassembled WGS sequence"/>
</dbReference>
<evidence type="ECO:0000256" key="1">
    <source>
        <dbReference type="SAM" id="MobiDB-lite"/>
    </source>
</evidence>
<feature type="compositionally biased region" description="Polar residues" evidence="1">
    <location>
        <begin position="239"/>
        <end position="248"/>
    </location>
</feature>